<dbReference type="InterPro" id="IPR003593">
    <property type="entry name" value="AAA+_ATPase"/>
</dbReference>
<dbReference type="PANTHER" id="PTHR23077">
    <property type="entry name" value="AAA-FAMILY ATPASE"/>
    <property type="match status" value="1"/>
</dbReference>
<evidence type="ECO:0000256" key="11">
    <source>
        <dbReference type="ARBA" id="ARBA00023136"/>
    </source>
</evidence>
<evidence type="ECO:0000256" key="6">
    <source>
        <dbReference type="ARBA" id="ARBA00022737"/>
    </source>
</evidence>
<organism evidence="20">
    <name type="scientific">Lichtheimia ramosa</name>
    <dbReference type="NCBI Taxonomy" id="688394"/>
    <lineage>
        <taxon>Eukaryota</taxon>
        <taxon>Fungi</taxon>
        <taxon>Fungi incertae sedis</taxon>
        <taxon>Mucoromycota</taxon>
        <taxon>Mucoromycotina</taxon>
        <taxon>Mucoromycetes</taxon>
        <taxon>Mucorales</taxon>
        <taxon>Lichtheimiaceae</taxon>
        <taxon>Lichtheimia</taxon>
    </lineage>
</organism>
<dbReference type="Pfam" id="PF09262">
    <property type="entry name" value="PEX-1N"/>
    <property type="match status" value="1"/>
</dbReference>
<keyword evidence="6" id="KW-0677">Repeat</keyword>
<keyword evidence="4" id="KW-0963">Cytoplasm</keyword>
<evidence type="ECO:0000256" key="17">
    <source>
        <dbReference type="ARBA" id="ARBA00064205"/>
    </source>
</evidence>
<dbReference type="InterPro" id="IPR009010">
    <property type="entry name" value="Asp_de-COase-like_dom_sf"/>
</dbReference>
<keyword evidence="10" id="KW-0653">Protein transport</keyword>
<keyword evidence="5" id="KW-0962">Peroxisome biogenesis</keyword>
<dbReference type="SUPFAM" id="SSF54585">
    <property type="entry name" value="Cdc48 domain 2-like"/>
    <property type="match status" value="1"/>
</dbReference>
<accession>A0A077WMB5</accession>
<dbReference type="SUPFAM" id="SSF52540">
    <property type="entry name" value="P-loop containing nucleoside triphosphate hydrolases"/>
    <property type="match status" value="2"/>
</dbReference>
<gene>
    <name evidence="20" type="ORF">LRAMOSA02236</name>
</gene>
<evidence type="ECO:0000259" key="19">
    <source>
        <dbReference type="SMART" id="SM00382"/>
    </source>
</evidence>
<keyword evidence="9" id="KW-0067">ATP-binding</keyword>
<dbReference type="InterPro" id="IPR029067">
    <property type="entry name" value="CDC48_domain_2-like_sf"/>
</dbReference>
<dbReference type="InterPro" id="IPR003960">
    <property type="entry name" value="ATPase_AAA_CS"/>
</dbReference>
<dbReference type="InterPro" id="IPR015342">
    <property type="entry name" value="PEX1-N_C-lobe"/>
</dbReference>
<dbReference type="InterPro" id="IPR041569">
    <property type="entry name" value="AAA_lid_3"/>
</dbReference>
<name>A0A077WMB5_9FUNG</name>
<keyword evidence="7" id="KW-0547">Nucleotide-binding</keyword>
<evidence type="ECO:0000256" key="15">
    <source>
        <dbReference type="ARBA" id="ARBA00046271"/>
    </source>
</evidence>
<evidence type="ECO:0000256" key="2">
    <source>
        <dbReference type="ARBA" id="ARBA00006914"/>
    </source>
</evidence>
<protein>
    <recommendedName>
        <fullName evidence="14">Peroxisomal ATPase PEX1</fullName>
    </recommendedName>
    <alternativeName>
        <fullName evidence="13">Peroxin-1</fullName>
    </alternativeName>
</protein>
<dbReference type="GO" id="GO:0016558">
    <property type="term" value="P:protein import into peroxisome matrix"/>
    <property type="evidence" value="ECO:0007669"/>
    <property type="project" value="TreeGrafter"/>
</dbReference>
<dbReference type="PANTHER" id="PTHR23077:SF12">
    <property type="entry name" value="PEROXISOMAL ATPASE PEX1"/>
    <property type="match status" value="1"/>
</dbReference>
<feature type="region of interest" description="Disordered" evidence="18">
    <location>
        <begin position="256"/>
        <end position="276"/>
    </location>
</feature>
<dbReference type="GO" id="GO:0005778">
    <property type="term" value="C:peroxisomal membrane"/>
    <property type="evidence" value="ECO:0007669"/>
    <property type="project" value="UniProtKB-SubCell"/>
</dbReference>
<feature type="domain" description="AAA+ ATPase" evidence="19">
    <location>
        <begin position="512"/>
        <end position="654"/>
    </location>
</feature>
<dbReference type="InterPro" id="IPR050168">
    <property type="entry name" value="AAA_ATPase_domain"/>
</dbReference>
<evidence type="ECO:0000256" key="7">
    <source>
        <dbReference type="ARBA" id="ARBA00022741"/>
    </source>
</evidence>
<dbReference type="InterPro" id="IPR003959">
    <property type="entry name" value="ATPase_AAA_core"/>
</dbReference>
<dbReference type="SMART" id="SM00382">
    <property type="entry name" value="AAA"/>
    <property type="match status" value="2"/>
</dbReference>
<keyword evidence="3" id="KW-0813">Transport</keyword>
<feature type="region of interest" description="Disordered" evidence="18">
    <location>
        <begin position="1104"/>
        <end position="1124"/>
    </location>
</feature>
<dbReference type="FunFam" id="3.10.330.10:FF:000006">
    <property type="entry name" value="Peroxisome biogenesis factor 1"/>
    <property type="match status" value="1"/>
</dbReference>
<sequence length="1124" mass="123696">MPKQLLVQFTPIRSCLVNLPSQWVNALLDQRKLPQNVILDLSWTAKDGSSKKTYAGWSGEASKPLSPNAVFTHGQNSKMDVLEMDPQLGQAIGLVEGQKINVEFCRNISDCASVNVEPYTEDDWEILELHAGYVEENLLSQIRAVYTNQLMCVWIHGRTLVRLRVAELDPKGDVVKLTTNSEVIVAPKVRKQPKQLAEEAADLQQQQKSAPHVCLRNLPHFDNAAVEQVLVHPDSFEDLERQELVRVSKLVPSFVRHKATPPPSADDANAGDAAGTATNISPAKAIYASLSFSRNVPRGHVHLGESIRNTLQLKDFDLVKVATVAIKTSPLGSITLRPYVTQQAANRASIRLGLDSNAQAQAQEKAERDATYIQSFKDWLSFMTPEKIPMTHGTLFSVPSKDGEDIQFLVQLGQKKGLFSSFNNATAAAAQQDPTLEQFTVITKSQIKGLQLEIGEEVLKQQVNEEPTKGRNTKAEPVPELGGIKDIYEKIRQYTLAHLADKDLKATLGVPGCGGILLTGSHGSGKTSVVRKLIQDLHHDSKALIYTSEINCSDVADERIPTMKDLIQQWFDEAAWHAPSILFFDDIDRLIPAEVEHADSTRSKHLAALFLRTALKMTSRHPILLIATSQQQQSIHPSLIGNHIFTDLRHLNPPSRDERKQIMETIMSHGPEVLQTSLPHIDLVSVASETEGYLAADLKQLIERTVHEGAVRSIKEKIAQQDDQSSSVQLIQADFSKAREDFVPSSLRGVKLQSSGVMWSDIGGLHETRKTLLETLEWPTKYASIFSQCPLRLRSGLLLYGYPGCGKTLLASAVAKECGLNFISVKGPEILNKYIGASEKSVRDLFERAQAAKPCILFFDEFDSIAPRRGHDSTGVTDRVVNQMLTQMDGAEGLDGVYVLAATSRPDLIDPALLRPGRLDKSLLCGMPNLEERLDILQALSRKMTLAPEVDLVEFANKTEGFSGADLQGFLYNAHLEAIHGAVNLEGFKEQQKKEKEKNPVEEKSDFVLVQSKSSSDKAVAPPLTLAEKSQISQRLAMIKKGVLGSSMKKSDKKSSSSSAAVATEAAAITKAHLEKSLKSTRPSITEEEYMRLTMVYNEFVTGRTGELPSGEGAKGIGKRSTLG</sequence>
<dbReference type="GO" id="GO:0016887">
    <property type="term" value="F:ATP hydrolysis activity"/>
    <property type="evidence" value="ECO:0007669"/>
    <property type="project" value="InterPro"/>
</dbReference>
<evidence type="ECO:0000313" key="20">
    <source>
        <dbReference type="EMBL" id="CDS08288.1"/>
    </source>
</evidence>
<evidence type="ECO:0000256" key="18">
    <source>
        <dbReference type="SAM" id="MobiDB-lite"/>
    </source>
</evidence>
<reference evidence="20" key="1">
    <citation type="journal article" date="2014" name="Genome Announc.">
        <title>De novo whole-genome sequence and genome annotation of Lichtheimia ramosa.</title>
        <authorList>
            <person name="Linde J."/>
            <person name="Schwartze V."/>
            <person name="Binder U."/>
            <person name="Lass-Florl C."/>
            <person name="Voigt K."/>
            <person name="Horn F."/>
        </authorList>
    </citation>
    <scope>NUCLEOTIDE SEQUENCE</scope>
    <source>
        <strain evidence="20">JMRC FSU:6197</strain>
    </source>
</reference>
<dbReference type="Pfam" id="PF00004">
    <property type="entry name" value="AAA"/>
    <property type="match status" value="2"/>
</dbReference>
<keyword evidence="11" id="KW-0472">Membrane</keyword>
<comment type="catalytic activity">
    <reaction evidence="16">
        <text>ATP + H2O = ADP + phosphate + H(+)</text>
        <dbReference type="Rhea" id="RHEA:13065"/>
        <dbReference type="ChEBI" id="CHEBI:15377"/>
        <dbReference type="ChEBI" id="CHEBI:15378"/>
        <dbReference type="ChEBI" id="CHEBI:30616"/>
        <dbReference type="ChEBI" id="CHEBI:43474"/>
        <dbReference type="ChEBI" id="CHEBI:456216"/>
    </reaction>
    <physiologicalReaction direction="left-to-right" evidence="16">
        <dbReference type="Rhea" id="RHEA:13066"/>
    </physiologicalReaction>
</comment>
<feature type="domain" description="AAA+ ATPase" evidence="19">
    <location>
        <begin position="793"/>
        <end position="929"/>
    </location>
</feature>
<dbReference type="FunFam" id="1.10.8.60:FF:000105">
    <property type="entry name" value="PeRoXisome assembly factor"/>
    <property type="match status" value="1"/>
</dbReference>
<comment type="subunit">
    <text evidence="17">Interacts with PEX6; forming the PEX1-PEX6 AAA ATPase complex, which is composed of a heterohexamer formed by a trimer of PEX1-PEX6 dimers.</text>
</comment>
<feature type="compositionally biased region" description="Low complexity" evidence="18">
    <location>
        <begin position="265"/>
        <end position="276"/>
    </location>
</feature>
<evidence type="ECO:0000256" key="9">
    <source>
        <dbReference type="ARBA" id="ARBA00022840"/>
    </source>
</evidence>
<dbReference type="Gene3D" id="2.40.40.20">
    <property type="match status" value="1"/>
</dbReference>
<dbReference type="Gene3D" id="1.10.8.60">
    <property type="match status" value="2"/>
</dbReference>
<dbReference type="PROSITE" id="PS00674">
    <property type="entry name" value="AAA"/>
    <property type="match status" value="1"/>
</dbReference>
<dbReference type="FunFam" id="3.40.50.300:FF:000149">
    <property type="entry name" value="Nuclear valosin-containing protein-like"/>
    <property type="match status" value="1"/>
</dbReference>
<keyword evidence="8" id="KW-0378">Hydrolase</keyword>
<evidence type="ECO:0000256" key="10">
    <source>
        <dbReference type="ARBA" id="ARBA00022927"/>
    </source>
</evidence>
<dbReference type="InterPro" id="IPR027417">
    <property type="entry name" value="P-loop_NTPase"/>
</dbReference>
<evidence type="ECO:0000256" key="14">
    <source>
        <dbReference type="ARBA" id="ARBA00034532"/>
    </source>
</evidence>
<evidence type="ECO:0000256" key="4">
    <source>
        <dbReference type="ARBA" id="ARBA00022490"/>
    </source>
</evidence>
<dbReference type="OrthoDB" id="2187at2759"/>
<keyword evidence="12" id="KW-0576">Peroxisome</keyword>
<evidence type="ECO:0000256" key="13">
    <source>
        <dbReference type="ARBA" id="ARBA00032509"/>
    </source>
</evidence>
<evidence type="ECO:0000256" key="1">
    <source>
        <dbReference type="ARBA" id="ARBA00004514"/>
    </source>
</evidence>
<dbReference type="GO" id="GO:0005829">
    <property type="term" value="C:cytosol"/>
    <property type="evidence" value="ECO:0007669"/>
    <property type="project" value="UniProtKB-SubCell"/>
</dbReference>
<dbReference type="SUPFAM" id="SSF50692">
    <property type="entry name" value="ADC-like"/>
    <property type="match status" value="1"/>
</dbReference>
<dbReference type="CDD" id="cd19526">
    <property type="entry name" value="RecA-like_PEX1_r2"/>
    <property type="match status" value="1"/>
</dbReference>
<proteinExistence type="inferred from homology"/>
<dbReference type="GO" id="GO:0005524">
    <property type="term" value="F:ATP binding"/>
    <property type="evidence" value="ECO:0007669"/>
    <property type="project" value="UniProtKB-KW"/>
</dbReference>
<dbReference type="Pfam" id="PF17862">
    <property type="entry name" value="AAA_lid_3"/>
    <property type="match status" value="1"/>
</dbReference>
<comment type="subcellular location">
    <subcellularLocation>
        <location evidence="1">Cytoplasm</location>
        <location evidence="1">Cytosol</location>
    </subcellularLocation>
    <subcellularLocation>
        <location evidence="15">Peroxisome membrane</location>
    </subcellularLocation>
</comment>
<dbReference type="AlphaFoldDB" id="A0A077WMB5"/>
<comment type="similarity">
    <text evidence="2">Belongs to the AAA ATPase family.</text>
</comment>
<dbReference type="EMBL" id="LK023324">
    <property type="protein sequence ID" value="CDS08288.1"/>
    <property type="molecule type" value="Genomic_DNA"/>
</dbReference>
<dbReference type="Gene3D" id="3.40.50.300">
    <property type="entry name" value="P-loop containing nucleotide triphosphate hydrolases"/>
    <property type="match status" value="2"/>
</dbReference>
<dbReference type="Gene3D" id="3.10.330.10">
    <property type="match status" value="1"/>
</dbReference>
<evidence type="ECO:0000256" key="8">
    <source>
        <dbReference type="ARBA" id="ARBA00022801"/>
    </source>
</evidence>
<evidence type="ECO:0000256" key="12">
    <source>
        <dbReference type="ARBA" id="ARBA00023140"/>
    </source>
</evidence>
<evidence type="ECO:0000256" key="5">
    <source>
        <dbReference type="ARBA" id="ARBA00022593"/>
    </source>
</evidence>
<evidence type="ECO:0000256" key="3">
    <source>
        <dbReference type="ARBA" id="ARBA00022448"/>
    </source>
</evidence>
<evidence type="ECO:0000256" key="16">
    <source>
        <dbReference type="ARBA" id="ARBA00048778"/>
    </source>
</evidence>